<protein>
    <submittedName>
        <fullName evidence="2">Alpha/beta hydrolase</fullName>
    </submittedName>
</protein>
<dbReference type="Proteomes" id="UP001565435">
    <property type="component" value="Unassembled WGS sequence"/>
</dbReference>
<keyword evidence="3" id="KW-1185">Reference proteome</keyword>
<evidence type="ECO:0000313" key="3">
    <source>
        <dbReference type="Proteomes" id="UP001565435"/>
    </source>
</evidence>
<organism evidence="2 3">
    <name type="scientific">Brevibacterium epidermidis</name>
    <dbReference type="NCBI Taxonomy" id="1698"/>
    <lineage>
        <taxon>Bacteria</taxon>
        <taxon>Bacillati</taxon>
        <taxon>Actinomycetota</taxon>
        <taxon>Actinomycetes</taxon>
        <taxon>Micrococcales</taxon>
        <taxon>Brevibacteriaceae</taxon>
        <taxon>Brevibacterium</taxon>
    </lineage>
</organism>
<dbReference type="InterPro" id="IPR000073">
    <property type="entry name" value="AB_hydrolase_1"/>
</dbReference>
<dbReference type="PIRSF" id="PIRSF037442">
    <property type="entry name" value="UCP037442_abhydr"/>
    <property type="match status" value="1"/>
</dbReference>
<dbReference type="EMBL" id="JBGBYS010000003">
    <property type="protein sequence ID" value="MEY9257758.1"/>
    <property type="molecule type" value="Genomic_DNA"/>
</dbReference>
<gene>
    <name evidence="2" type="ORF">ABH903_000768</name>
</gene>
<proteinExistence type="predicted"/>
<dbReference type="InterPro" id="IPR017208">
    <property type="entry name" value="UCP037442_abhydr"/>
</dbReference>
<dbReference type="RefSeq" id="WP_370035115.1">
    <property type="nucleotide sequence ID" value="NZ_JBGBYS010000003.1"/>
</dbReference>
<dbReference type="SUPFAM" id="SSF53474">
    <property type="entry name" value="alpha/beta-Hydrolases"/>
    <property type="match status" value="1"/>
</dbReference>
<keyword evidence="2" id="KW-0378">Hydrolase</keyword>
<accession>A0ABV4EHA4</accession>
<feature type="domain" description="AB hydrolase-1" evidence="1">
    <location>
        <begin position="55"/>
        <end position="243"/>
    </location>
</feature>
<dbReference type="Gene3D" id="3.40.50.1820">
    <property type="entry name" value="alpha/beta hydrolase"/>
    <property type="match status" value="1"/>
</dbReference>
<name>A0ABV4EHA4_BREEP</name>
<dbReference type="GO" id="GO:0016787">
    <property type="term" value="F:hydrolase activity"/>
    <property type="evidence" value="ECO:0007669"/>
    <property type="project" value="UniProtKB-KW"/>
</dbReference>
<evidence type="ECO:0000313" key="2">
    <source>
        <dbReference type="EMBL" id="MEY9257758.1"/>
    </source>
</evidence>
<dbReference type="InterPro" id="IPR029058">
    <property type="entry name" value="AB_hydrolase_fold"/>
</dbReference>
<comment type="caution">
    <text evidence="2">The sequence shown here is derived from an EMBL/GenBank/DDBJ whole genome shotgun (WGS) entry which is preliminary data.</text>
</comment>
<evidence type="ECO:0000259" key="1">
    <source>
        <dbReference type="Pfam" id="PF12697"/>
    </source>
</evidence>
<sequence length="296" mass="32289">MPDTRTVTTTVPSRDGSRIGVVEFGRPPQDDSRASLLFLPALGVALGYYSDMLTQWAQQDRHIVAVEHRGMPLSPNTDIRGARFGYSTIIREDVPAVADRWFHGSRPFVAVGHSLGGQLALLATASRAIEPQKVAAIAAGTSSPAAMSTALGRAKRRGQVAFIRATSAAMGYWPGERLGFGGRQPRSLMRDWCTEGSRGRYHLHGDSTDYESALATIDQPVFLLSLDGDPIITLPAATHLARRLPSHAKHHRLSSKTADGFDHIRWARREPGTVINAVETWLDEPKGRHSAITDRS</sequence>
<dbReference type="Pfam" id="PF12697">
    <property type="entry name" value="Abhydrolase_6"/>
    <property type="match status" value="1"/>
</dbReference>
<reference evidence="2 3" key="1">
    <citation type="submission" date="2024-07" db="EMBL/GenBank/DDBJ databases">
        <title>Mealworm larvae gut microbial communities from Newark, Delaware, USA.</title>
        <authorList>
            <person name="Blenner M."/>
        </authorList>
    </citation>
    <scope>NUCLEOTIDE SEQUENCE [LARGE SCALE GENOMIC DNA]</scope>
    <source>
        <strain evidence="2 3">UD i117</strain>
    </source>
</reference>